<dbReference type="InterPro" id="IPR047057">
    <property type="entry name" value="MerR_fam"/>
</dbReference>
<keyword evidence="1" id="KW-0678">Repressor</keyword>
<gene>
    <name evidence="7" type="ORF">JOC49_000642</name>
</gene>
<dbReference type="Pfam" id="PF00990">
    <property type="entry name" value="GGDEF"/>
    <property type="match status" value="1"/>
</dbReference>
<dbReference type="Pfam" id="PF13411">
    <property type="entry name" value="MerR_1"/>
    <property type="match status" value="1"/>
</dbReference>
<dbReference type="InterPro" id="IPR029787">
    <property type="entry name" value="Nucleotide_cyclase"/>
</dbReference>
<dbReference type="InterPro" id="IPR000551">
    <property type="entry name" value="MerR-type_HTH_dom"/>
</dbReference>
<dbReference type="SUPFAM" id="SSF55073">
    <property type="entry name" value="Nucleotide cyclase"/>
    <property type="match status" value="1"/>
</dbReference>
<dbReference type="Gene3D" id="3.30.70.270">
    <property type="match status" value="1"/>
</dbReference>
<dbReference type="SMART" id="SM00422">
    <property type="entry name" value="HTH_MERR"/>
    <property type="match status" value="1"/>
</dbReference>
<dbReference type="CDD" id="cd01949">
    <property type="entry name" value="GGDEF"/>
    <property type="match status" value="1"/>
</dbReference>
<keyword evidence="8" id="KW-1185">Reference proteome</keyword>
<keyword evidence="2" id="KW-0805">Transcription regulation</keyword>
<dbReference type="InterPro" id="IPR043128">
    <property type="entry name" value="Rev_trsase/Diguanyl_cyclase"/>
</dbReference>
<evidence type="ECO:0000313" key="8">
    <source>
        <dbReference type="Proteomes" id="UP000767854"/>
    </source>
</evidence>
<dbReference type="Proteomes" id="UP000767854">
    <property type="component" value="Unassembled WGS sequence"/>
</dbReference>
<name>A0ABS2MP01_9FIRM</name>
<dbReference type="InterPro" id="IPR000160">
    <property type="entry name" value="GGDEF_dom"/>
</dbReference>
<dbReference type="PROSITE" id="PS00552">
    <property type="entry name" value="HTH_MERR_1"/>
    <property type="match status" value="1"/>
</dbReference>
<dbReference type="InterPro" id="IPR009061">
    <property type="entry name" value="DNA-bd_dom_put_sf"/>
</dbReference>
<proteinExistence type="predicted"/>
<dbReference type="PANTHER" id="PTHR30204">
    <property type="entry name" value="REDOX-CYCLING DRUG-SENSING TRANSCRIPTIONAL ACTIVATOR SOXR"/>
    <property type="match status" value="1"/>
</dbReference>
<organism evidence="7 8">
    <name type="scientific">Fusibacter tunisiensis</name>
    <dbReference type="NCBI Taxonomy" id="1008308"/>
    <lineage>
        <taxon>Bacteria</taxon>
        <taxon>Bacillati</taxon>
        <taxon>Bacillota</taxon>
        <taxon>Clostridia</taxon>
        <taxon>Eubacteriales</taxon>
        <taxon>Eubacteriales Family XII. Incertae Sedis</taxon>
        <taxon>Fusibacter</taxon>
    </lineage>
</organism>
<dbReference type="SMART" id="SM00267">
    <property type="entry name" value="GGDEF"/>
    <property type="match status" value="1"/>
</dbReference>
<dbReference type="SUPFAM" id="SSF46955">
    <property type="entry name" value="Putative DNA-binding domain"/>
    <property type="match status" value="1"/>
</dbReference>
<keyword evidence="4" id="KW-0804">Transcription</keyword>
<dbReference type="PROSITE" id="PS50937">
    <property type="entry name" value="HTH_MERR_2"/>
    <property type="match status" value="1"/>
</dbReference>
<evidence type="ECO:0000256" key="1">
    <source>
        <dbReference type="ARBA" id="ARBA00022491"/>
    </source>
</evidence>
<feature type="domain" description="HTH merR-type" evidence="6">
    <location>
        <begin position="4"/>
        <end position="74"/>
    </location>
</feature>
<reference evidence="7 8" key="1">
    <citation type="submission" date="2021-01" db="EMBL/GenBank/DDBJ databases">
        <title>Genomic Encyclopedia of Type Strains, Phase IV (KMG-IV): sequencing the most valuable type-strain genomes for metagenomic binning, comparative biology and taxonomic classification.</title>
        <authorList>
            <person name="Goeker M."/>
        </authorList>
    </citation>
    <scope>NUCLEOTIDE SEQUENCE [LARGE SCALE GENOMIC DNA]</scope>
    <source>
        <strain evidence="7 8">DSM 24436</strain>
    </source>
</reference>
<dbReference type="NCBIfam" id="TIGR00254">
    <property type="entry name" value="GGDEF"/>
    <property type="match status" value="1"/>
</dbReference>
<evidence type="ECO:0000256" key="2">
    <source>
        <dbReference type="ARBA" id="ARBA00023015"/>
    </source>
</evidence>
<protein>
    <submittedName>
        <fullName evidence="7">Diguanylate cyclase (GGDEF)-like protein</fullName>
    </submittedName>
</protein>
<dbReference type="PANTHER" id="PTHR30204:SF69">
    <property type="entry name" value="MERR-FAMILY TRANSCRIPTIONAL REGULATOR"/>
    <property type="match status" value="1"/>
</dbReference>
<dbReference type="RefSeq" id="WP_204662225.1">
    <property type="nucleotide sequence ID" value="NZ_JAFBDT010000003.1"/>
</dbReference>
<dbReference type="EMBL" id="JAFBDT010000003">
    <property type="protein sequence ID" value="MBM7561125.1"/>
    <property type="molecule type" value="Genomic_DNA"/>
</dbReference>
<accession>A0ABS2MP01</accession>
<feature type="domain" description="GGDEF" evidence="5">
    <location>
        <begin position="173"/>
        <end position="308"/>
    </location>
</feature>
<dbReference type="PROSITE" id="PS50887">
    <property type="entry name" value="GGDEF"/>
    <property type="match status" value="1"/>
</dbReference>
<comment type="caution">
    <text evidence="7">The sequence shown here is derived from an EMBL/GenBank/DDBJ whole genome shotgun (WGS) entry which is preliminary data.</text>
</comment>
<keyword evidence="3" id="KW-0238">DNA-binding</keyword>
<dbReference type="Gene3D" id="1.10.1660.10">
    <property type="match status" value="1"/>
</dbReference>
<evidence type="ECO:0000259" key="6">
    <source>
        <dbReference type="PROSITE" id="PS50937"/>
    </source>
</evidence>
<sequence length="308" mass="35260">MKKTYLIGEFSERSGVSKRMLRHYDKLDLFTPIDLNAENGYRYYSEEQVVDLRRIQFLKDLGFTLGAIKEILSKPLEIASFIELLKDREVVLNRESDEIKSNLLLLKRAIIYLDSQSPCVFPSIDQLMELEGSITMEKNVQKKAAGYVDFRKLMNRDAFMEKIEEIFENDHGDQYHFLTFDIDNFMHVNDLDGYEVGDAVIQRVFSQIIGGMKSAFENLGDGVLMARLGGDECSVFLKNADHSSVIETIEEIFDAVRAYDFKQVGCSREITISCGIYKSGKPLHAALMKDQSLKALLEAKRKGRNQYV</sequence>
<evidence type="ECO:0000313" key="7">
    <source>
        <dbReference type="EMBL" id="MBM7561125.1"/>
    </source>
</evidence>
<evidence type="ECO:0000256" key="4">
    <source>
        <dbReference type="ARBA" id="ARBA00023163"/>
    </source>
</evidence>
<evidence type="ECO:0000256" key="3">
    <source>
        <dbReference type="ARBA" id="ARBA00023125"/>
    </source>
</evidence>
<evidence type="ECO:0000259" key="5">
    <source>
        <dbReference type="PROSITE" id="PS50887"/>
    </source>
</evidence>